<keyword evidence="4" id="KW-1185">Reference proteome</keyword>
<dbReference type="PANTHER" id="PTHR30634">
    <property type="entry name" value="OUTER MEMBRANE LOLAB LIPOPROTEIN INSERTION APPARATUS"/>
    <property type="match status" value="1"/>
</dbReference>
<dbReference type="EMBL" id="BMRP01000023">
    <property type="protein sequence ID" value="GGU83425.1"/>
    <property type="molecule type" value="Genomic_DNA"/>
</dbReference>
<dbReference type="SMART" id="SM00327">
    <property type="entry name" value="VWA"/>
    <property type="match status" value="1"/>
</dbReference>
<feature type="region of interest" description="Disordered" evidence="1">
    <location>
        <begin position="98"/>
        <end position="123"/>
    </location>
</feature>
<name>A0ABQ2VG03_9ACTN</name>
<dbReference type="Proteomes" id="UP000654471">
    <property type="component" value="Unassembled WGS sequence"/>
</dbReference>
<evidence type="ECO:0000256" key="1">
    <source>
        <dbReference type="SAM" id="MobiDB-lite"/>
    </source>
</evidence>
<dbReference type="InterPro" id="IPR008912">
    <property type="entry name" value="Uncharacterised_CoxE"/>
</dbReference>
<dbReference type="CDD" id="cd01462">
    <property type="entry name" value="VWA_YIEM_type"/>
    <property type="match status" value="1"/>
</dbReference>
<feature type="domain" description="VWFA" evidence="2">
    <location>
        <begin position="274"/>
        <end position="433"/>
    </location>
</feature>
<dbReference type="PANTHER" id="PTHR30634:SF16">
    <property type="entry name" value="OUTER-MEMBRANE LIPOPROTEIN LOLB"/>
    <property type="match status" value="1"/>
</dbReference>
<dbReference type="InterPro" id="IPR050458">
    <property type="entry name" value="LolB"/>
</dbReference>
<feature type="compositionally biased region" description="Low complexity" evidence="1">
    <location>
        <begin position="1"/>
        <end position="50"/>
    </location>
</feature>
<dbReference type="InterPro" id="IPR002035">
    <property type="entry name" value="VWF_A"/>
</dbReference>
<reference evidence="4" key="1">
    <citation type="journal article" date="2019" name="Int. J. Syst. Evol. Microbiol.">
        <title>The Global Catalogue of Microorganisms (GCM) 10K type strain sequencing project: providing services to taxonomists for standard genome sequencing and annotation.</title>
        <authorList>
            <consortium name="The Broad Institute Genomics Platform"/>
            <consortium name="The Broad Institute Genome Sequencing Center for Infectious Disease"/>
            <person name="Wu L."/>
            <person name="Ma J."/>
        </authorList>
    </citation>
    <scope>NUCLEOTIDE SEQUENCE [LARGE SCALE GENOMIC DNA]</scope>
    <source>
        <strain evidence="4">JCM 3399</strain>
    </source>
</reference>
<accession>A0ABQ2VG03</accession>
<evidence type="ECO:0000313" key="3">
    <source>
        <dbReference type="EMBL" id="GGU83425.1"/>
    </source>
</evidence>
<dbReference type="SUPFAM" id="SSF53300">
    <property type="entry name" value="vWA-like"/>
    <property type="match status" value="1"/>
</dbReference>
<sequence length="450" mass="47637">MTTGTETTTETTTDPDTGADAGTGTDATTDATMGAGTGTDATADTNTTTTPLHSPAPACSAAERLRRWRLVLGGAGADGTGCELRGRDAAMDGALESLYGQGRGGGREGGRGGEGGGRRTAGLGASAPGVARWLGDIRTYFPSSVVRVMQRDAIDRLGLSALLLEPEMLEAVEADVHLVGTLLSLNKVMPETTRETARAVVRRVVEDLEKRLATRTRATLTGALDRSARISRPRHRDIDWDRTIRANLKNYLPEYGTVVPERLIGYGRAARSVKKDVVLCIDQSGSMAASVVYASVFGAVLASMRAIDTRLVVFDTSVVDLTDQLDDPVEVLFGTQLGGGTDINRALAYCQSRISRPAETVVVLISDLYEGGIRDEMLKRVAAMKASGVQFVTLLALSDEGAPAYDREHAAALAALGAPAFACTPDLFPEVMAAAIEKRPLPIPDMTEQR</sequence>
<feature type="region of interest" description="Disordered" evidence="1">
    <location>
        <begin position="1"/>
        <end position="59"/>
    </location>
</feature>
<protein>
    <submittedName>
        <fullName evidence="3">VWA domain-containing protein</fullName>
    </submittedName>
</protein>
<dbReference type="InterPro" id="IPR036465">
    <property type="entry name" value="vWFA_dom_sf"/>
</dbReference>
<dbReference type="RefSeq" id="WP_229852703.1">
    <property type="nucleotide sequence ID" value="NZ_BMRP01000023.1"/>
</dbReference>
<proteinExistence type="predicted"/>
<evidence type="ECO:0000259" key="2">
    <source>
        <dbReference type="SMART" id="SM00327"/>
    </source>
</evidence>
<dbReference type="Pfam" id="PF05762">
    <property type="entry name" value="VWA_CoxE"/>
    <property type="match status" value="1"/>
</dbReference>
<dbReference type="Gene3D" id="3.40.50.410">
    <property type="entry name" value="von Willebrand factor, type A domain"/>
    <property type="match status" value="1"/>
</dbReference>
<comment type="caution">
    <text evidence="3">The sequence shown here is derived from an EMBL/GenBank/DDBJ whole genome shotgun (WGS) entry which is preliminary data.</text>
</comment>
<gene>
    <name evidence="3" type="ORF">GCM10010211_56770</name>
</gene>
<organism evidence="3 4">
    <name type="scientific">Streptomyces albospinus</name>
    <dbReference type="NCBI Taxonomy" id="285515"/>
    <lineage>
        <taxon>Bacteria</taxon>
        <taxon>Bacillati</taxon>
        <taxon>Actinomycetota</taxon>
        <taxon>Actinomycetes</taxon>
        <taxon>Kitasatosporales</taxon>
        <taxon>Streptomycetaceae</taxon>
        <taxon>Streptomyces</taxon>
    </lineage>
</organism>
<evidence type="ECO:0000313" key="4">
    <source>
        <dbReference type="Proteomes" id="UP000654471"/>
    </source>
</evidence>